<dbReference type="AlphaFoldDB" id="A0A0F8EZ33"/>
<protein>
    <submittedName>
        <fullName evidence="1">Uncharacterized protein</fullName>
    </submittedName>
</protein>
<dbReference type="Proteomes" id="UP000034399">
    <property type="component" value="Unassembled WGS sequence"/>
</dbReference>
<accession>A0A0F8EZ33</accession>
<reference evidence="1 2" key="1">
    <citation type="journal article" date="2015" name="ISME J.">
        <title>Genomic and phenotypic differentiation among Methanosarcina mazei populations from Columbia River sediment.</title>
        <authorList>
            <person name="Youngblut N.D."/>
            <person name="Wirth J.S."/>
            <person name="Henriksen J.R."/>
            <person name="Smith M."/>
            <person name="Simon H."/>
            <person name="Metcalf W.W."/>
            <person name="Whitaker R.J."/>
        </authorList>
    </citation>
    <scope>NUCLEOTIDE SEQUENCE [LARGE SCALE GENOMIC DNA]</scope>
    <source>
        <strain evidence="1 2">3.F.A.1A.1</strain>
    </source>
</reference>
<gene>
    <name evidence="1" type="ORF">DU52_15605</name>
</gene>
<dbReference type="EMBL" id="JJPA01000071">
    <property type="protein sequence ID" value="KKG35364.1"/>
    <property type="molecule type" value="Genomic_DNA"/>
</dbReference>
<evidence type="ECO:0000313" key="2">
    <source>
        <dbReference type="Proteomes" id="UP000034399"/>
    </source>
</evidence>
<name>A0A0F8EZ33_METMZ</name>
<dbReference type="RefSeq" id="WP_048044029.1">
    <property type="nucleotide sequence ID" value="NZ_JJPA01000071.1"/>
</dbReference>
<sequence length="77" mass="9077">MKLSIIQSEEYPRHELEVRTWFAEKNGFAHLQKSEIMLIDETEKAYRIAFVKGGESWIPKSLCKIIKREETSLGMFE</sequence>
<organism evidence="1 2">
    <name type="scientific">Methanosarcina mazei</name>
    <name type="common">Methanosarcina frisia</name>
    <dbReference type="NCBI Taxonomy" id="2209"/>
    <lineage>
        <taxon>Archaea</taxon>
        <taxon>Methanobacteriati</taxon>
        <taxon>Methanobacteriota</taxon>
        <taxon>Stenosarchaea group</taxon>
        <taxon>Methanomicrobia</taxon>
        <taxon>Methanosarcinales</taxon>
        <taxon>Methanosarcinaceae</taxon>
        <taxon>Methanosarcina</taxon>
    </lineage>
</organism>
<dbReference type="PATRIC" id="fig|2209.61.peg.3360"/>
<proteinExistence type="predicted"/>
<evidence type="ECO:0000313" key="1">
    <source>
        <dbReference type="EMBL" id="KKG35364.1"/>
    </source>
</evidence>
<comment type="caution">
    <text evidence="1">The sequence shown here is derived from an EMBL/GenBank/DDBJ whole genome shotgun (WGS) entry which is preliminary data.</text>
</comment>